<sequence length="113" mass="12987">MGEKRHNPRHLSLKFLNISDSFVPLSDAVQKGRERKMSRSSKQERGDKKPQPNHAPLKDSRMSNLGAQSKAKLLLLFREFTFALHLRVPVQMPQIMDPSIVPPLVDKNLKCRF</sequence>
<name>A0A4Y2CH62_ARAVE</name>
<feature type="compositionally biased region" description="Basic and acidic residues" evidence="1">
    <location>
        <begin position="30"/>
        <end position="61"/>
    </location>
</feature>
<dbReference type="Proteomes" id="UP000499080">
    <property type="component" value="Unassembled WGS sequence"/>
</dbReference>
<evidence type="ECO:0000256" key="1">
    <source>
        <dbReference type="SAM" id="MobiDB-lite"/>
    </source>
</evidence>
<organism evidence="2 3">
    <name type="scientific">Araneus ventricosus</name>
    <name type="common">Orbweaver spider</name>
    <name type="synonym">Epeira ventricosa</name>
    <dbReference type="NCBI Taxonomy" id="182803"/>
    <lineage>
        <taxon>Eukaryota</taxon>
        <taxon>Metazoa</taxon>
        <taxon>Ecdysozoa</taxon>
        <taxon>Arthropoda</taxon>
        <taxon>Chelicerata</taxon>
        <taxon>Arachnida</taxon>
        <taxon>Araneae</taxon>
        <taxon>Araneomorphae</taxon>
        <taxon>Entelegynae</taxon>
        <taxon>Araneoidea</taxon>
        <taxon>Araneidae</taxon>
        <taxon>Araneus</taxon>
    </lineage>
</organism>
<accession>A0A4Y2CH62</accession>
<keyword evidence="3" id="KW-1185">Reference proteome</keyword>
<reference evidence="2 3" key="1">
    <citation type="journal article" date="2019" name="Sci. Rep.">
        <title>Orb-weaving spider Araneus ventricosus genome elucidates the spidroin gene catalogue.</title>
        <authorList>
            <person name="Kono N."/>
            <person name="Nakamura H."/>
            <person name="Ohtoshi R."/>
            <person name="Moran D.A.P."/>
            <person name="Shinohara A."/>
            <person name="Yoshida Y."/>
            <person name="Fujiwara M."/>
            <person name="Mori M."/>
            <person name="Tomita M."/>
            <person name="Arakawa K."/>
        </authorList>
    </citation>
    <scope>NUCLEOTIDE SEQUENCE [LARGE SCALE GENOMIC DNA]</scope>
</reference>
<protein>
    <submittedName>
        <fullName evidence="2">Uncharacterized protein</fullName>
    </submittedName>
</protein>
<evidence type="ECO:0000313" key="2">
    <source>
        <dbReference type="EMBL" id="GBM03670.1"/>
    </source>
</evidence>
<proteinExistence type="predicted"/>
<dbReference type="EMBL" id="BGPR01000194">
    <property type="protein sequence ID" value="GBM03670.1"/>
    <property type="molecule type" value="Genomic_DNA"/>
</dbReference>
<comment type="caution">
    <text evidence="2">The sequence shown here is derived from an EMBL/GenBank/DDBJ whole genome shotgun (WGS) entry which is preliminary data.</text>
</comment>
<evidence type="ECO:0000313" key="3">
    <source>
        <dbReference type="Proteomes" id="UP000499080"/>
    </source>
</evidence>
<gene>
    <name evidence="2" type="ORF">AVEN_134902_1</name>
</gene>
<feature type="region of interest" description="Disordered" evidence="1">
    <location>
        <begin position="27"/>
        <end position="64"/>
    </location>
</feature>
<dbReference type="AlphaFoldDB" id="A0A4Y2CH62"/>